<dbReference type="EMBL" id="CP032696">
    <property type="protein sequence ID" value="AYG64099.1"/>
    <property type="molecule type" value="Genomic_DNA"/>
</dbReference>
<feature type="binding site" evidence="5">
    <location>
        <position position="92"/>
    </location>
    <ligand>
        <name>AMP</name>
        <dbReference type="ChEBI" id="CHEBI:456215"/>
    </ligand>
</feature>
<dbReference type="EC" id="2.7.4.3" evidence="5 7"/>
<keyword evidence="1 5" id="KW-0808">Transferase</keyword>
<feature type="binding site" evidence="5">
    <location>
        <position position="137"/>
    </location>
    <ligand>
        <name>AMP</name>
        <dbReference type="ChEBI" id="CHEBI:456215"/>
    </ligand>
</feature>
<comment type="similarity">
    <text evidence="5 6">Belongs to the adenylate kinase family.</text>
</comment>
<geneLocation type="plasmid" evidence="9">
    <name>prccge525b</name>
</geneLocation>
<name>A0A387FZL1_9HYPH</name>
<reference evidence="8 9" key="1">
    <citation type="submission" date="2018-10" db="EMBL/GenBank/DDBJ databases">
        <title>Rhizobium etli, R. leguminosarum and a new Rhizobium genospecies from Phaseolus dumosus.</title>
        <authorList>
            <person name="Ramirez-Puebla S.T."/>
            <person name="Rogel-Hernandez M.A."/>
            <person name="Guerrero G."/>
            <person name="Ormeno-Orrillo E."/>
            <person name="Martinez-Romero J.C."/>
            <person name="Negrete-Yankelevich S."/>
            <person name="Martinez-Romero E."/>
        </authorList>
    </citation>
    <scope>NUCLEOTIDE SEQUENCE [LARGE SCALE GENOMIC DNA]</scope>
    <source>
        <strain evidence="8 9">CCGE525</strain>
        <plasmid evidence="9">prccge525b</plasmid>
    </source>
</reference>
<comment type="domain">
    <text evidence="5">Consists of three domains, a large central CORE domain and two small peripheral domains, NMPbind and LID, which undergo movements during catalysis. The LID domain closes over the site of phosphoryl transfer upon ATP binding. Assembling and dissambling the active center during each catalytic cycle provides an effective means to prevent ATP hydrolysis.</text>
</comment>
<dbReference type="Pfam" id="PF00406">
    <property type="entry name" value="ADK"/>
    <property type="match status" value="1"/>
</dbReference>
<feature type="binding site" evidence="5">
    <location>
        <begin position="10"/>
        <end position="15"/>
    </location>
    <ligand>
        <name>ATP</name>
        <dbReference type="ChEBI" id="CHEBI:30616"/>
    </ligand>
</feature>
<feature type="binding site" evidence="5">
    <location>
        <position position="176"/>
    </location>
    <ligand>
        <name>ATP</name>
        <dbReference type="ChEBI" id="CHEBI:30616"/>
    </ligand>
</feature>
<comment type="subunit">
    <text evidence="5 7">Monomer.</text>
</comment>
<keyword evidence="3 5" id="KW-0547">Nucleotide-binding</keyword>
<dbReference type="InterPro" id="IPR027417">
    <property type="entry name" value="P-loop_NTPase"/>
</dbReference>
<feature type="binding site" evidence="5">
    <location>
        <position position="148"/>
    </location>
    <ligand>
        <name>AMP</name>
        <dbReference type="ChEBI" id="CHEBI:456215"/>
    </ligand>
</feature>
<dbReference type="RefSeq" id="WP_120708995.1">
    <property type="nucleotide sequence ID" value="NZ_CP032696.1"/>
</dbReference>
<dbReference type="HAMAP" id="MF_00235">
    <property type="entry name" value="Adenylate_kinase_Adk"/>
    <property type="match status" value="1"/>
</dbReference>
<keyword evidence="5 7" id="KW-0067">ATP-binding</keyword>
<feature type="binding site" evidence="5">
    <location>
        <position position="31"/>
    </location>
    <ligand>
        <name>AMP</name>
        <dbReference type="ChEBI" id="CHEBI:456215"/>
    </ligand>
</feature>
<evidence type="ECO:0000256" key="5">
    <source>
        <dbReference type="HAMAP-Rule" id="MF_00235"/>
    </source>
</evidence>
<comment type="pathway">
    <text evidence="5">Purine metabolism; AMP biosynthesis via salvage pathway; AMP from ADP: step 1/1.</text>
</comment>
<dbReference type="NCBIfam" id="TIGR01351">
    <property type="entry name" value="adk"/>
    <property type="match status" value="1"/>
</dbReference>
<proteinExistence type="inferred from homology"/>
<evidence type="ECO:0000256" key="6">
    <source>
        <dbReference type="RuleBase" id="RU003330"/>
    </source>
</evidence>
<comment type="subcellular location">
    <subcellularLocation>
        <location evidence="5 7">Cytoplasm</location>
    </subcellularLocation>
</comment>
<evidence type="ECO:0000256" key="4">
    <source>
        <dbReference type="ARBA" id="ARBA00022777"/>
    </source>
</evidence>
<dbReference type="NCBIfam" id="NF001381">
    <property type="entry name" value="PRK00279.1-3"/>
    <property type="match status" value="1"/>
</dbReference>
<comment type="function">
    <text evidence="5">Catalyzes the reversible transfer of the terminal phosphate group between ATP and AMP. Plays an important role in cellular energy homeostasis and in adenine nucleotide metabolism.</text>
</comment>
<evidence type="ECO:0000256" key="3">
    <source>
        <dbReference type="ARBA" id="ARBA00022741"/>
    </source>
</evidence>
<dbReference type="Proteomes" id="UP000282195">
    <property type="component" value="Plasmid pRCCGE525b"/>
</dbReference>
<keyword evidence="2 5" id="KW-0545">Nucleotide biosynthesis</keyword>
<feature type="binding site" evidence="5">
    <location>
        <begin position="85"/>
        <end position="88"/>
    </location>
    <ligand>
        <name>AMP</name>
        <dbReference type="ChEBI" id="CHEBI:456215"/>
    </ligand>
</feature>
<dbReference type="UniPathway" id="UPA00588">
    <property type="reaction ID" value="UER00649"/>
</dbReference>
<dbReference type="SUPFAM" id="SSF52540">
    <property type="entry name" value="P-loop containing nucleoside triphosphate hydrolases"/>
    <property type="match status" value="1"/>
</dbReference>
<feature type="binding site" evidence="5">
    <location>
        <begin position="57"/>
        <end position="59"/>
    </location>
    <ligand>
        <name>AMP</name>
        <dbReference type="ChEBI" id="CHEBI:456215"/>
    </ligand>
</feature>
<keyword evidence="5" id="KW-0963">Cytoplasm</keyword>
<organism evidence="8 9">
    <name type="scientific">Rhizobium jaguaris</name>
    <dbReference type="NCBI Taxonomy" id="1312183"/>
    <lineage>
        <taxon>Bacteria</taxon>
        <taxon>Pseudomonadati</taxon>
        <taxon>Pseudomonadota</taxon>
        <taxon>Alphaproteobacteria</taxon>
        <taxon>Hyphomicrobiales</taxon>
        <taxon>Rhizobiaceae</taxon>
        <taxon>Rhizobium/Agrobacterium group</taxon>
        <taxon>Rhizobium</taxon>
    </lineage>
</organism>
<dbReference type="GO" id="GO:0044209">
    <property type="term" value="P:AMP salvage"/>
    <property type="evidence" value="ECO:0007669"/>
    <property type="project" value="UniProtKB-UniRule"/>
</dbReference>
<comment type="catalytic activity">
    <reaction evidence="5 7">
        <text>AMP + ATP = 2 ADP</text>
        <dbReference type="Rhea" id="RHEA:12973"/>
        <dbReference type="ChEBI" id="CHEBI:30616"/>
        <dbReference type="ChEBI" id="CHEBI:456215"/>
        <dbReference type="ChEBI" id="CHEBI:456216"/>
        <dbReference type="EC" id="2.7.4.3"/>
    </reaction>
</comment>
<feature type="binding site" evidence="5">
    <location>
        <position position="36"/>
    </location>
    <ligand>
        <name>AMP</name>
        <dbReference type="ChEBI" id="CHEBI:456215"/>
    </ligand>
</feature>
<dbReference type="PROSITE" id="PS00113">
    <property type="entry name" value="ADENYLATE_KINASE"/>
    <property type="match status" value="1"/>
</dbReference>
<evidence type="ECO:0000313" key="8">
    <source>
        <dbReference type="EMBL" id="AYG64099.1"/>
    </source>
</evidence>
<dbReference type="Gene3D" id="3.40.50.300">
    <property type="entry name" value="P-loop containing nucleotide triphosphate hydrolases"/>
    <property type="match status" value="1"/>
</dbReference>
<feature type="binding site" evidence="5">
    <location>
        <position position="125"/>
    </location>
    <ligand>
        <name>ATP</name>
        <dbReference type="ChEBI" id="CHEBI:30616"/>
    </ligand>
</feature>
<dbReference type="GO" id="GO:0004017">
    <property type="term" value="F:AMP kinase activity"/>
    <property type="evidence" value="ECO:0007669"/>
    <property type="project" value="UniProtKB-UniRule"/>
</dbReference>
<sequence length="202" mass="21769">MKLILLGPPGAGKGTQANRISERFGIPHLSTGDMLRAEIRSGTSLGNTLRAKIDAGILINDETISEIVALRLNQPDAASGFILDGFPRTLAQANALDKMLIGSTISAVVELVVNEDVLSERIRSRAAQAMSAGAEVRSDDNLSTLQVRLNAYYEATRPLSRHYDMKGLLKQVNGLASIEEVDKEIASVLNSILYRLTPGDLI</sequence>
<dbReference type="InterPro" id="IPR006259">
    <property type="entry name" value="Adenyl_kin_sub"/>
</dbReference>
<dbReference type="GO" id="GO:0005737">
    <property type="term" value="C:cytoplasm"/>
    <property type="evidence" value="ECO:0007669"/>
    <property type="project" value="UniProtKB-SubCell"/>
</dbReference>
<dbReference type="InterPro" id="IPR033690">
    <property type="entry name" value="Adenylat_kinase_CS"/>
</dbReference>
<dbReference type="InterPro" id="IPR000850">
    <property type="entry name" value="Adenylat/UMP-CMP_kin"/>
</dbReference>
<comment type="caution">
    <text evidence="5">Lacks conserved residue(s) required for the propagation of feature annotation.</text>
</comment>
<keyword evidence="8" id="KW-0614">Plasmid</keyword>
<dbReference type="GO" id="GO:0005524">
    <property type="term" value="F:ATP binding"/>
    <property type="evidence" value="ECO:0007669"/>
    <property type="project" value="UniProtKB-UniRule"/>
</dbReference>
<protein>
    <recommendedName>
        <fullName evidence="5 7">Adenylate kinase</fullName>
        <shortName evidence="5">AK</shortName>
        <ecNumber evidence="5 7">2.7.4.3</ecNumber>
    </recommendedName>
    <alternativeName>
        <fullName evidence="5">ATP-AMP transphosphorylase</fullName>
    </alternativeName>
    <alternativeName>
        <fullName evidence="5">ATP:AMP phosphotransferase</fullName>
    </alternativeName>
    <alternativeName>
        <fullName evidence="5">Adenylate monophosphate kinase</fullName>
    </alternativeName>
</protein>
<dbReference type="PRINTS" id="PR00094">
    <property type="entry name" value="ADENYLTKNASE"/>
</dbReference>
<feature type="region of interest" description="NMP" evidence="5">
    <location>
        <begin position="30"/>
        <end position="59"/>
    </location>
</feature>
<dbReference type="NCBIfam" id="NF011100">
    <property type="entry name" value="PRK14527.1"/>
    <property type="match status" value="1"/>
</dbReference>
<dbReference type="PANTHER" id="PTHR23359">
    <property type="entry name" value="NUCLEOTIDE KINASE"/>
    <property type="match status" value="1"/>
</dbReference>
<dbReference type="AlphaFoldDB" id="A0A387FZL1"/>
<dbReference type="OrthoDB" id="9805030at2"/>
<keyword evidence="4 5" id="KW-0418">Kinase</keyword>
<dbReference type="CDD" id="cd01428">
    <property type="entry name" value="ADK"/>
    <property type="match status" value="1"/>
</dbReference>
<dbReference type="NCBIfam" id="NF011105">
    <property type="entry name" value="PRK14532.1"/>
    <property type="match status" value="1"/>
</dbReference>
<evidence type="ECO:0000313" key="9">
    <source>
        <dbReference type="Proteomes" id="UP000282195"/>
    </source>
</evidence>
<evidence type="ECO:0000256" key="2">
    <source>
        <dbReference type="ARBA" id="ARBA00022727"/>
    </source>
</evidence>
<keyword evidence="9" id="KW-1185">Reference proteome</keyword>
<accession>A0A387FZL1</accession>
<evidence type="ECO:0000256" key="7">
    <source>
        <dbReference type="RuleBase" id="RU003331"/>
    </source>
</evidence>
<gene>
    <name evidence="5" type="primary">adk</name>
    <name evidence="8" type="ORF">CCGE525_35455</name>
</gene>
<dbReference type="KEGG" id="rjg:CCGE525_35455"/>
<evidence type="ECO:0000256" key="1">
    <source>
        <dbReference type="ARBA" id="ARBA00022679"/>
    </source>
</evidence>